<evidence type="ECO:0008006" key="5">
    <source>
        <dbReference type="Google" id="ProtNLM"/>
    </source>
</evidence>
<evidence type="ECO:0000313" key="4">
    <source>
        <dbReference type="Proteomes" id="UP000315471"/>
    </source>
</evidence>
<protein>
    <recommendedName>
        <fullName evidence="5">Tetratricopeptide repeat protein</fullName>
    </recommendedName>
</protein>
<feature type="region of interest" description="Disordered" evidence="1">
    <location>
        <begin position="173"/>
        <end position="196"/>
    </location>
</feature>
<sequence length="196" mass="22081">MSTSQYLSCLWPGLPEIWWRGRLTSLPLAIAFAAALNLFLICGWIYPHWFSGGLFWLGTLFAIAVWLFYVVQGLRGLPELIHPRTVSAEPDRFSEAHQAYLKGEWKLAETLLNGVLAIEPRDPPALIMLCSVYRHQARLDAAEVLLDEIGRLEVADAWWIEIDAERRRLRRELAEKPDSPSESATAEMTVPPAAAA</sequence>
<keyword evidence="4" id="KW-1185">Reference proteome</keyword>
<evidence type="ECO:0000256" key="2">
    <source>
        <dbReference type="SAM" id="Phobius"/>
    </source>
</evidence>
<dbReference type="EMBL" id="SJPY01000002">
    <property type="protein sequence ID" value="TWU43827.1"/>
    <property type="molecule type" value="Genomic_DNA"/>
</dbReference>
<dbReference type="AlphaFoldDB" id="A0A5C6E7A7"/>
<keyword evidence="2" id="KW-0812">Transmembrane</keyword>
<organism evidence="3 4">
    <name type="scientific">Novipirellula aureliae</name>
    <dbReference type="NCBI Taxonomy" id="2527966"/>
    <lineage>
        <taxon>Bacteria</taxon>
        <taxon>Pseudomonadati</taxon>
        <taxon>Planctomycetota</taxon>
        <taxon>Planctomycetia</taxon>
        <taxon>Pirellulales</taxon>
        <taxon>Pirellulaceae</taxon>
        <taxon>Novipirellula</taxon>
    </lineage>
</organism>
<dbReference type="OrthoDB" id="266806at2"/>
<keyword evidence="2" id="KW-0472">Membrane</keyword>
<name>A0A5C6E7A7_9BACT</name>
<accession>A0A5C6E7A7</accession>
<keyword evidence="2" id="KW-1133">Transmembrane helix</keyword>
<feature type="transmembrane region" description="Helical" evidence="2">
    <location>
        <begin position="53"/>
        <end position="71"/>
    </location>
</feature>
<proteinExistence type="predicted"/>
<dbReference type="SUPFAM" id="SSF48452">
    <property type="entry name" value="TPR-like"/>
    <property type="match status" value="1"/>
</dbReference>
<evidence type="ECO:0000313" key="3">
    <source>
        <dbReference type="EMBL" id="TWU43827.1"/>
    </source>
</evidence>
<reference evidence="3 4" key="1">
    <citation type="submission" date="2019-02" db="EMBL/GenBank/DDBJ databases">
        <title>Deep-cultivation of Planctomycetes and their phenomic and genomic characterization uncovers novel biology.</title>
        <authorList>
            <person name="Wiegand S."/>
            <person name="Jogler M."/>
            <person name="Boedeker C."/>
            <person name="Pinto D."/>
            <person name="Vollmers J."/>
            <person name="Rivas-Marin E."/>
            <person name="Kohn T."/>
            <person name="Peeters S.H."/>
            <person name="Heuer A."/>
            <person name="Rast P."/>
            <person name="Oberbeckmann S."/>
            <person name="Bunk B."/>
            <person name="Jeske O."/>
            <person name="Meyerdierks A."/>
            <person name="Storesund J.E."/>
            <person name="Kallscheuer N."/>
            <person name="Luecker S."/>
            <person name="Lage O.M."/>
            <person name="Pohl T."/>
            <person name="Merkel B.J."/>
            <person name="Hornburger P."/>
            <person name="Mueller R.-W."/>
            <person name="Bruemmer F."/>
            <person name="Labrenz M."/>
            <person name="Spormann A.M."/>
            <person name="Op Den Camp H."/>
            <person name="Overmann J."/>
            <person name="Amann R."/>
            <person name="Jetten M.S.M."/>
            <person name="Mascher T."/>
            <person name="Medema M.H."/>
            <person name="Devos D.P."/>
            <person name="Kaster A.-K."/>
            <person name="Ovreas L."/>
            <person name="Rohde M."/>
            <person name="Galperin M.Y."/>
            <person name="Jogler C."/>
        </authorList>
    </citation>
    <scope>NUCLEOTIDE SEQUENCE [LARGE SCALE GENOMIC DNA]</scope>
    <source>
        <strain evidence="3 4">Q31b</strain>
    </source>
</reference>
<dbReference type="RefSeq" id="WP_146598894.1">
    <property type="nucleotide sequence ID" value="NZ_SJPY01000002.1"/>
</dbReference>
<comment type="caution">
    <text evidence="3">The sequence shown here is derived from an EMBL/GenBank/DDBJ whole genome shotgun (WGS) entry which is preliminary data.</text>
</comment>
<dbReference type="Proteomes" id="UP000315471">
    <property type="component" value="Unassembled WGS sequence"/>
</dbReference>
<dbReference type="InterPro" id="IPR011990">
    <property type="entry name" value="TPR-like_helical_dom_sf"/>
</dbReference>
<feature type="transmembrane region" description="Helical" evidence="2">
    <location>
        <begin position="26"/>
        <end position="47"/>
    </location>
</feature>
<gene>
    <name evidence="3" type="ORF">Q31b_13590</name>
</gene>
<evidence type="ECO:0000256" key="1">
    <source>
        <dbReference type="SAM" id="MobiDB-lite"/>
    </source>
</evidence>
<dbReference type="Pfam" id="PF14559">
    <property type="entry name" value="TPR_19"/>
    <property type="match status" value="1"/>
</dbReference>
<dbReference type="Gene3D" id="1.25.40.10">
    <property type="entry name" value="Tetratricopeptide repeat domain"/>
    <property type="match status" value="1"/>
</dbReference>